<gene>
    <name evidence="2" type="ORF">BECKH772A_GA0070896_103536</name>
    <name evidence="1" type="ORF">BECKH772B_GA0070898_103545</name>
    <name evidence="3" type="ORF">BECKH772C_GA0070978_103744</name>
</gene>
<proteinExistence type="predicted"/>
<protein>
    <submittedName>
        <fullName evidence="2">Uncharacterized protein</fullName>
    </submittedName>
</protein>
<accession>A0A450VG82</accession>
<evidence type="ECO:0000313" key="2">
    <source>
        <dbReference type="EMBL" id="VFK03794.1"/>
    </source>
</evidence>
<dbReference type="EMBL" id="CAADFI010000354">
    <property type="protein sequence ID" value="VFK03449.1"/>
    <property type="molecule type" value="Genomic_DNA"/>
</dbReference>
<evidence type="ECO:0000313" key="3">
    <source>
        <dbReference type="EMBL" id="VFK06803.1"/>
    </source>
</evidence>
<reference evidence="2" key="1">
    <citation type="submission" date="2019-02" db="EMBL/GenBank/DDBJ databases">
        <authorList>
            <person name="Gruber-Vodicka R. H."/>
            <person name="Seah K. B. B."/>
        </authorList>
    </citation>
    <scope>NUCLEOTIDE SEQUENCE</scope>
    <source>
        <strain evidence="3">BECK_SA2B12</strain>
        <strain evidence="2">BECK_SA2B15</strain>
        <strain evidence="1">BECK_SA2B20</strain>
    </source>
</reference>
<dbReference type="EMBL" id="CAADFG010000353">
    <property type="protein sequence ID" value="VFK03794.1"/>
    <property type="molecule type" value="Genomic_DNA"/>
</dbReference>
<dbReference type="AlphaFoldDB" id="A0A450VG82"/>
<sequence>MSCEIFITSDKWRQRGEFGSLNKYPLYIGNVQRAVEGRLISCTMALGSQLPISIFYRTCQCVSPNLFPRFKQRESIEVGKASKCTGGMSAALGNGVRKINTDLAKVGLFTM</sequence>
<evidence type="ECO:0000313" key="1">
    <source>
        <dbReference type="EMBL" id="VFK03449.1"/>
    </source>
</evidence>
<name>A0A450VG82_9GAMM</name>
<dbReference type="EMBL" id="CAADFJ010000374">
    <property type="protein sequence ID" value="VFK06803.1"/>
    <property type="molecule type" value="Genomic_DNA"/>
</dbReference>
<organism evidence="2">
    <name type="scientific">Candidatus Kentrum eta</name>
    <dbReference type="NCBI Taxonomy" id="2126337"/>
    <lineage>
        <taxon>Bacteria</taxon>
        <taxon>Pseudomonadati</taxon>
        <taxon>Pseudomonadota</taxon>
        <taxon>Gammaproteobacteria</taxon>
        <taxon>Candidatus Kentrum</taxon>
    </lineage>
</organism>